<evidence type="ECO:0000256" key="2">
    <source>
        <dbReference type="ARBA" id="ARBA00022450"/>
    </source>
</evidence>
<dbReference type="Pfam" id="PF00668">
    <property type="entry name" value="Condensation"/>
    <property type="match status" value="1"/>
</dbReference>
<feature type="domain" description="Carrier" evidence="5">
    <location>
        <begin position="453"/>
        <end position="528"/>
    </location>
</feature>
<evidence type="ECO:0000256" key="4">
    <source>
        <dbReference type="SAM" id="MobiDB-lite"/>
    </source>
</evidence>
<dbReference type="GO" id="GO:0008610">
    <property type="term" value="P:lipid biosynthetic process"/>
    <property type="evidence" value="ECO:0007669"/>
    <property type="project" value="UniProtKB-ARBA"/>
</dbReference>
<dbReference type="PANTHER" id="PTHR45527">
    <property type="entry name" value="NONRIBOSOMAL PEPTIDE SYNTHETASE"/>
    <property type="match status" value="1"/>
</dbReference>
<dbReference type="Proteomes" id="UP001519309">
    <property type="component" value="Unassembled WGS sequence"/>
</dbReference>
<dbReference type="GO" id="GO:0003824">
    <property type="term" value="F:catalytic activity"/>
    <property type="evidence" value="ECO:0007669"/>
    <property type="project" value="InterPro"/>
</dbReference>
<evidence type="ECO:0000259" key="5">
    <source>
        <dbReference type="PROSITE" id="PS50075"/>
    </source>
</evidence>
<dbReference type="RefSeq" id="WP_067304224.1">
    <property type="nucleotide sequence ID" value="NZ_CP016279.1"/>
</dbReference>
<dbReference type="SUPFAM" id="SSF47336">
    <property type="entry name" value="ACP-like"/>
    <property type="match status" value="1"/>
</dbReference>
<protein>
    <submittedName>
        <fullName evidence="7">Acyl carrier protein</fullName>
    </submittedName>
</protein>
<dbReference type="Gene3D" id="1.10.1200.10">
    <property type="entry name" value="ACP-like"/>
    <property type="match status" value="1"/>
</dbReference>
<dbReference type="PANTHER" id="PTHR45527:SF1">
    <property type="entry name" value="FATTY ACID SYNTHASE"/>
    <property type="match status" value="1"/>
</dbReference>
<evidence type="ECO:0000313" key="7">
    <source>
        <dbReference type="EMBL" id="MBP2056676.1"/>
    </source>
</evidence>
<dbReference type="InterPro" id="IPR001242">
    <property type="entry name" value="Condensation_dom"/>
</dbReference>
<evidence type="ECO:0000256" key="3">
    <source>
        <dbReference type="ARBA" id="ARBA00022553"/>
    </source>
</evidence>
<feature type="region of interest" description="Disordered" evidence="4">
    <location>
        <begin position="432"/>
        <end position="453"/>
    </location>
</feature>
<dbReference type="GO" id="GO:0017000">
    <property type="term" value="P:antibiotic biosynthetic process"/>
    <property type="evidence" value="ECO:0007669"/>
    <property type="project" value="UniProtKB-ARBA"/>
</dbReference>
<name>A0A1B1AWC5_9ACTN</name>
<dbReference type="Gene3D" id="3.30.559.30">
    <property type="entry name" value="Nonribosomal peptide synthetase, condensation domain"/>
    <property type="match status" value="1"/>
</dbReference>
<evidence type="ECO:0000313" key="6">
    <source>
        <dbReference type="EMBL" id="ANP50832.1"/>
    </source>
</evidence>
<dbReference type="STRING" id="68214.AVL59_15445"/>
<dbReference type="SMART" id="SM00823">
    <property type="entry name" value="PKS_PP"/>
    <property type="match status" value="1"/>
</dbReference>
<dbReference type="InterPro" id="IPR009081">
    <property type="entry name" value="PP-bd_ACP"/>
</dbReference>
<dbReference type="EMBL" id="JAGGLP010000057">
    <property type="protein sequence ID" value="MBP2056676.1"/>
    <property type="molecule type" value="Genomic_DNA"/>
</dbReference>
<dbReference type="PROSITE" id="PS50075">
    <property type="entry name" value="CARRIER"/>
    <property type="match status" value="1"/>
</dbReference>
<dbReference type="InterPro" id="IPR023213">
    <property type="entry name" value="CAT-like_dom_sf"/>
</dbReference>
<evidence type="ECO:0000313" key="8">
    <source>
        <dbReference type="Proteomes" id="UP000092659"/>
    </source>
</evidence>
<dbReference type="Proteomes" id="UP000092659">
    <property type="component" value="Chromosome"/>
</dbReference>
<proteinExistence type="predicted"/>
<dbReference type="InterPro" id="IPR020806">
    <property type="entry name" value="PKS_PP-bd"/>
</dbReference>
<evidence type="ECO:0000256" key="1">
    <source>
        <dbReference type="ARBA" id="ARBA00001957"/>
    </source>
</evidence>
<organism evidence="6 8">
    <name type="scientific">Streptomyces griseochromogenes</name>
    <dbReference type="NCBI Taxonomy" id="68214"/>
    <lineage>
        <taxon>Bacteria</taxon>
        <taxon>Bacillati</taxon>
        <taxon>Actinomycetota</taxon>
        <taxon>Actinomycetes</taxon>
        <taxon>Kitasatosporales</taxon>
        <taxon>Streptomycetaceae</taxon>
        <taxon>Streptomyces</taxon>
    </lineage>
</organism>
<evidence type="ECO:0000313" key="9">
    <source>
        <dbReference type="Proteomes" id="UP001519309"/>
    </source>
</evidence>
<dbReference type="SUPFAM" id="SSF52777">
    <property type="entry name" value="CoA-dependent acyltransferases"/>
    <property type="match status" value="2"/>
</dbReference>
<keyword evidence="3" id="KW-0597">Phosphoprotein</keyword>
<sequence length="531" mass="59193">MSDRRAATRREQGLWLLEELTPATGINNLYFAARVSGRLDVGQARDAMAVLVRRHRSLRTMFHDGGGEVTKSVCAEDEFPCAFETVHCGDDEGAAENRLASVVSDPFVLDGRPMFRAGLIHGPRDDVVYLVAHHLIFDAMSSMLALEDFIALYDAERHPEVTGAPPAIEDEAPSAESVRYWRRELKDFEPLGKRLPCALADPAEPTLAGGDVTRVFQEDTRAAIRRLQRELRASEAVVLLASYFLLLGHSGAGSDLIIGSPVNRRSPETARAIGYHVSAVPVRASVEPSDCFRRLVLHTRQAFLEAIAHADASVDDLYAELPRYGDSWRDTLFRYMFNYVRVPRTGKFRIGGLDAELIQLPTRYSKFELEFLVVSAPGELSVRAIFSKDTLDAAEVGRLLDLYEQEIRTLSGHLDERFSDLIDWRDSALRGRQARATDTDPAETPIPDATPDSGELAYRRRLVARWNELLGREDLTGDSNFFTHGGHSLLAAKLVHHIRVETGLKIRLADVFEHPTPAALAAFVWRERAQG</sequence>
<comment type="cofactor">
    <cofactor evidence="1">
        <name>pantetheine 4'-phosphate</name>
        <dbReference type="ChEBI" id="CHEBI:47942"/>
    </cofactor>
</comment>
<dbReference type="Pfam" id="PF00550">
    <property type="entry name" value="PP-binding"/>
    <property type="match status" value="1"/>
</dbReference>
<keyword evidence="9" id="KW-1185">Reference proteome</keyword>
<dbReference type="GO" id="GO:0031177">
    <property type="term" value="F:phosphopantetheine binding"/>
    <property type="evidence" value="ECO:0007669"/>
    <property type="project" value="InterPro"/>
</dbReference>
<dbReference type="OrthoDB" id="3671989at2"/>
<gene>
    <name evidence="6" type="ORF">AVL59_15445</name>
    <name evidence="7" type="ORF">J2Z21_009695</name>
</gene>
<keyword evidence="2" id="KW-0596">Phosphopantetheine</keyword>
<dbReference type="GO" id="GO:0043041">
    <property type="term" value="P:amino acid activation for nonribosomal peptide biosynthetic process"/>
    <property type="evidence" value="ECO:0007669"/>
    <property type="project" value="TreeGrafter"/>
</dbReference>
<dbReference type="Gene3D" id="3.30.559.10">
    <property type="entry name" value="Chloramphenicol acetyltransferase-like domain"/>
    <property type="match status" value="1"/>
</dbReference>
<reference evidence="7 9" key="2">
    <citation type="submission" date="2021-03" db="EMBL/GenBank/DDBJ databases">
        <title>Genomic Encyclopedia of Type Strains, Phase IV (KMG-IV): sequencing the most valuable type-strain genomes for metagenomic binning, comparative biology and taxonomic classification.</title>
        <authorList>
            <person name="Goeker M."/>
        </authorList>
    </citation>
    <scope>NUCLEOTIDE SEQUENCE [LARGE SCALE GENOMIC DNA]</scope>
    <source>
        <strain evidence="7 9">DSM 40499</strain>
    </source>
</reference>
<reference evidence="6 8" key="1">
    <citation type="submission" date="2016-06" db="EMBL/GenBank/DDBJ databases">
        <title>Complete genome sequence of Streptomyces griseochromogenes ATCC 14511, the Blasticidin S producer.</title>
        <authorList>
            <person name="Wu L."/>
        </authorList>
    </citation>
    <scope>NUCLEOTIDE SEQUENCE [LARGE SCALE GENOMIC DNA]</scope>
    <source>
        <strain evidence="6 8">ATCC 14511</strain>
    </source>
</reference>
<dbReference type="GO" id="GO:0044550">
    <property type="term" value="P:secondary metabolite biosynthetic process"/>
    <property type="evidence" value="ECO:0007669"/>
    <property type="project" value="TreeGrafter"/>
</dbReference>
<accession>A0A1B1AWC5</accession>
<dbReference type="KEGG" id="sgs:AVL59_15445"/>
<dbReference type="GO" id="GO:0005737">
    <property type="term" value="C:cytoplasm"/>
    <property type="evidence" value="ECO:0007669"/>
    <property type="project" value="TreeGrafter"/>
</dbReference>
<dbReference type="InterPro" id="IPR036736">
    <property type="entry name" value="ACP-like_sf"/>
</dbReference>
<dbReference type="AlphaFoldDB" id="A0A1B1AWC5"/>
<dbReference type="EMBL" id="CP016279">
    <property type="protein sequence ID" value="ANP50832.1"/>
    <property type="molecule type" value="Genomic_DNA"/>
</dbReference>